<comment type="caution">
    <text evidence="1">The sequence shown here is derived from an EMBL/GenBank/DDBJ whole genome shotgun (WGS) entry which is preliminary data.</text>
</comment>
<accession>A0A8S9GZD1</accession>
<gene>
    <name evidence="1" type="ORF">F2Q70_00021166</name>
</gene>
<dbReference type="EMBL" id="QGKY02001925">
    <property type="protein sequence ID" value="KAF2549337.1"/>
    <property type="molecule type" value="Genomic_DNA"/>
</dbReference>
<dbReference type="AlphaFoldDB" id="A0A8S9GZD1"/>
<organism evidence="1">
    <name type="scientific">Brassica cretica</name>
    <name type="common">Mustard</name>
    <dbReference type="NCBI Taxonomy" id="69181"/>
    <lineage>
        <taxon>Eukaryota</taxon>
        <taxon>Viridiplantae</taxon>
        <taxon>Streptophyta</taxon>
        <taxon>Embryophyta</taxon>
        <taxon>Tracheophyta</taxon>
        <taxon>Spermatophyta</taxon>
        <taxon>Magnoliopsida</taxon>
        <taxon>eudicotyledons</taxon>
        <taxon>Gunneridae</taxon>
        <taxon>Pentapetalae</taxon>
        <taxon>rosids</taxon>
        <taxon>malvids</taxon>
        <taxon>Brassicales</taxon>
        <taxon>Brassicaceae</taxon>
        <taxon>Brassiceae</taxon>
        <taxon>Brassica</taxon>
    </lineage>
</organism>
<sequence length="86" mass="9563">MNKNETKTNEEQGVNEVEVFRQSELDVIYVNLLGFLLTWSRSSSKFTVDLELACYLSSAHEFVSSCNHSLAGVTARLGTNTAFSLI</sequence>
<reference evidence="1" key="1">
    <citation type="submission" date="2019-12" db="EMBL/GenBank/DDBJ databases">
        <title>Genome sequencing and annotation of Brassica cretica.</title>
        <authorList>
            <person name="Studholme D.J."/>
            <person name="Sarris P.F."/>
        </authorList>
    </citation>
    <scope>NUCLEOTIDE SEQUENCE</scope>
    <source>
        <strain evidence="1">PFS-102/07</strain>
        <tissue evidence="1">Leaf</tissue>
    </source>
</reference>
<evidence type="ECO:0000313" key="1">
    <source>
        <dbReference type="EMBL" id="KAF2549337.1"/>
    </source>
</evidence>
<proteinExistence type="predicted"/>
<protein>
    <submittedName>
        <fullName evidence="1">Uncharacterized protein</fullName>
    </submittedName>
</protein>
<name>A0A8S9GZD1_BRACR</name>